<dbReference type="GO" id="GO:0061630">
    <property type="term" value="F:ubiquitin protein ligase activity"/>
    <property type="evidence" value="ECO:0007669"/>
    <property type="project" value="UniProtKB-EC"/>
</dbReference>
<evidence type="ECO:0000256" key="7">
    <source>
        <dbReference type="SAM" id="MobiDB-lite"/>
    </source>
</evidence>
<evidence type="ECO:0000313" key="10">
    <source>
        <dbReference type="Proteomes" id="UP001408789"/>
    </source>
</evidence>
<keyword evidence="3" id="KW-0479">Metal-binding</keyword>
<evidence type="ECO:0000256" key="3">
    <source>
        <dbReference type="ARBA" id="ARBA00022723"/>
    </source>
</evidence>
<reference evidence="9 10" key="1">
    <citation type="submission" date="2024-04" db="EMBL/GenBank/DDBJ databases">
        <title>The reference genome of an endangered Asteraceae, Deinandra increscens subsp. villosa, native to the Central Coast of California.</title>
        <authorList>
            <person name="Guilliams M."/>
            <person name="Hasenstab-Lehman K."/>
            <person name="Meyer R."/>
            <person name="Mcevoy S."/>
        </authorList>
    </citation>
    <scope>NUCLEOTIDE SEQUENCE [LARGE SCALE GENOMIC DNA]</scope>
    <source>
        <tissue evidence="9">Leaf</tissue>
    </source>
</reference>
<feature type="domain" description="RING-type" evidence="8">
    <location>
        <begin position="55"/>
        <end position="97"/>
    </location>
</feature>
<keyword evidence="4 6" id="KW-0863">Zinc-finger</keyword>
<feature type="region of interest" description="Disordered" evidence="7">
    <location>
        <begin position="17"/>
        <end position="36"/>
    </location>
</feature>
<dbReference type="Gene3D" id="3.30.40.10">
    <property type="entry name" value="Zinc/RING finger domain, C3HC4 (zinc finger)"/>
    <property type="match status" value="1"/>
</dbReference>
<comment type="caution">
    <text evidence="9">The sequence shown here is derived from an EMBL/GenBank/DDBJ whole genome shotgun (WGS) entry which is preliminary data.</text>
</comment>
<dbReference type="PANTHER" id="PTHR15710:SF74">
    <property type="entry name" value="RING-TYPE E3 UBIQUITIN TRANSFERASE-RELATED"/>
    <property type="match status" value="1"/>
</dbReference>
<organism evidence="9 10">
    <name type="scientific">Deinandra increscens subsp. villosa</name>
    <dbReference type="NCBI Taxonomy" id="3103831"/>
    <lineage>
        <taxon>Eukaryota</taxon>
        <taxon>Viridiplantae</taxon>
        <taxon>Streptophyta</taxon>
        <taxon>Embryophyta</taxon>
        <taxon>Tracheophyta</taxon>
        <taxon>Spermatophyta</taxon>
        <taxon>Magnoliopsida</taxon>
        <taxon>eudicotyledons</taxon>
        <taxon>Gunneridae</taxon>
        <taxon>Pentapetalae</taxon>
        <taxon>asterids</taxon>
        <taxon>campanulids</taxon>
        <taxon>Asterales</taxon>
        <taxon>Asteraceae</taxon>
        <taxon>Asteroideae</taxon>
        <taxon>Heliantheae alliance</taxon>
        <taxon>Madieae</taxon>
        <taxon>Madiinae</taxon>
        <taxon>Deinandra</taxon>
    </lineage>
</organism>
<evidence type="ECO:0000259" key="8">
    <source>
        <dbReference type="PROSITE" id="PS50089"/>
    </source>
</evidence>
<dbReference type="Proteomes" id="UP001408789">
    <property type="component" value="Unassembled WGS sequence"/>
</dbReference>
<accession>A0AAP0DCI1</accession>
<evidence type="ECO:0000313" key="9">
    <source>
        <dbReference type="EMBL" id="KAK9071976.1"/>
    </source>
</evidence>
<dbReference type="AlphaFoldDB" id="A0AAP0DCI1"/>
<dbReference type="InterPro" id="IPR013083">
    <property type="entry name" value="Znf_RING/FYVE/PHD"/>
</dbReference>
<proteinExistence type="predicted"/>
<evidence type="ECO:0000256" key="1">
    <source>
        <dbReference type="ARBA" id="ARBA00000900"/>
    </source>
</evidence>
<keyword evidence="5" id="KW-0862">Zinc</keyword>
<evidence type="ECO:0000256" key="2">
    <source>
        <dbReference type="ARBA" id="ARBA00012483"/>
    </source>
</evidence>
<sequence length="325" mass="37189">MDHLFDLDLSLTMEDHHYNTTSTTTTPEPRPPSREEARNQVFAMKSVIDEASGVCMVCLEGFNSSSKSGKQAPCGHIYHFYCITKWLSVHDSCPLCRSKVSDHRISFSTDYVMPLEENDTFWRKLDCRKPSCVDEGVDIDYDAEFEEMKEDMKSKPKHMQWNIYEKVRSAFNRGNSKTKLKEPEEDDQWHVVPKIYYVESTRRKIYNSSVSGDDTDVDGFALRLLPLPPVDKKKRCLGRRVKMNKFSTSSGDNVLFSSECSVVNGHAHDDGSRLEVGDGHAPSDDVTGMRISASLSVFKKLIARDAEGKMKDRQLRDIEEINRYF</sequence>
<evidence type="ECO:0000256" key="4">
    <source>
        <dbReference type="ARBA" id="ARBA00022771"/>
    </source>
</evidence>
<dbReference type="GO" id="GO:0008270">
    <property type="term" value="F:zinc ion binding"/>
    <property type="evidence" value="ECO:0007669"/>
    <property type="project" value="UniProtKB-KW"/>
</dbReference>
<gene>
    <name evidence="9" type="ORF">SSX86_008407</name>
</gene>
<dbReference type="EC" id="2.3.2.27" evidence="2"/>
<dbReference type="EMBL" id="JBCNJP010000010">
    <property type="protein sequence ID" value="KAK9071976.1"/>
    <property type="molecule type" value="Genomic_DNA"/>
</dbReference>
<dbReference type="InterPro" id="IPR001841">
    <property type="entry name" value="Znf_RING"/>
</dbReference>
<protein>
    <recommendedName>
        <fullName evidence="2">RING-type E3 ubiquitin transferase</fullName>
        <ecNumber evidence="2">2.3.2.27</ecNumber>
    </recommendedName>
</protein>
<name>A0AAP0DCI1_9ASTR</name>
<evidence type="ECO:0000256" key="6">
    <source>
        <dbReference type="PROSITE-ProRule" id="PRU00175"/>
    </source>
</evidence>
<comment type="catalytic activity">
    <reaction evidence="1">
        <text>S-ubiquitinyl-[E2 ubiquitin-conjugating enzyme]-L-cysteine + [acceptor protein]-L-lysine = [E2 ubiquitin-conjugating enzyme]-L-cysteine + N(6)-ubiquitinyl-[acceptor protein]-L-lysine.</text>
        <dbReference type="EC" id="2.3.2.27"/>
    </reaction>
</comment>
<dbReference type="PANTHER" id="PTHR15710">
    <property type="entry name" value="E3 UBIQUITIN-PROTEIN LIGASE PRAJA"/>
    <property type="match status" value="1"/>
</dbReference>
<dbReference type="Pfam" id="PF13639">
    <property type="entry name" value="zf-RING_2"/>
    <property type="match status" value="1"/>
</dbReference>
<dbReference type="SMART" id="SM00184">
    <property type="entry name" value="RING"/>
    <property type="match status" value="1"/>
</dbReference>
<dbReference type="PROSITE" id="PS50089">
    <property type="entry name" value="ZF_RING_2"/>
    <property type="match status" value="1"/>
</dbReference>
<evidence type="ECO:0000256" key="5">
    <source>
        <dbReference type="ARBA" id="ARBA00022833"/>
    </source>
</evidence>
<dbReference type="SUPFAM" id="SSF57850">
    <property type="entry name" value="RING/U-box"/>
    <property type="match status" value="1"/>
</dbReference>
<keyword evidence="10" id="KW-1185">Reference proteome</keyword>